<keyword evidence="10 12" id="KW-0131">Cell cycle</keyword>
<keyword evidence="7 12" id="KW-0573">Peptidoglycan synthesis</keyword>
<feature type="transmembrane region" description="Helical" evidence="12">
    <location>
        <begin position="287"/>
        <end position="304"/>
    </location>
</feature>
<evidence type="ECO:0000313" key="16">
    <source>
        <dbReference type="Proteomes" id="UP000823757"/>
    </source>
</evidence>
<evidence type="ECO:0000256" key="10">
    <source>
        <dbReference type="ARBA" id="ARBA00023306"/>
    </source>
</evidence>
<dbReference type="InterPro" id="IPR003524">
    <property type="entry name" value="PNAcMuramoyl-5peptid_Trfase"/>
</dbReference>
<dbReference type="HAMAP" id="MF_00038">
    <property type="entry name" value="MraY"/>
    <property type="match status" value="1"/>
</dbReference>
<evidence type="ECO:0000256" key="3">
    <source>
        <dbReference type="ARBA" id="ARBA00022618"/>
    </source>
</evidence>
<dbReference type="InterPro" id="IPR000715">
    <property type="entry name" value="Glycosyl_transferase_4"/>
</dbReference>
<feature type="binding site" evidence="14">
    <location>
        <position position="240"/>
    </location>
    <ligand>
        <name>Mg(2+)</name>
        <dbReference type="ChEBI" id="CHEBI:18420"/>
    </ligand>
</feature>
<sequence>MIYHLFQSLKEYDIPGQGLMTYLSFRAIFASITAMLVAVFAGKRIIRWLQRRQIGEEIRDLGLEGQLQKKGTPTMGGVIIIISILCGVLLFADLTNIYIILLLITTVWLGGLGFTDDYIKVFKHNKDGLSEKSKLIAQIMLGFAIALTVCFSGDIVVREKVDAAEITARAMDDGAVSVSDTAPAQDVVKSTKTTIPFVKNHEFDYKWLSPFKGTFGWYCKWAIYVIMIVIVITACSNGTNLTDGMDGLATGTSAIAGVVLGIFAWLSGNIINSDYLNIMYIPGTGEIAVFMAAFVGALIGFLWYNSFPAQVFMGDTGSLAIGGIIGVCAILIRKELLLPILCGVFFVESLSVLMQRFYFKYTRKRYGTGRRIFKMTPLHHHFQKEGIPALITAPKRALPEAKIVVRFWIIGIILAVLTIAMLKIR</sequence>
<feature type="transmembrane region" description="Helical" evidence="12">
    <location>
        <begin position="338"/>
        <end position="359"/>
    </location>
</feature>
<comment type="cofactor">
    <cofactor evidence="12 14">
        <name>Mg(2+)</name>
        <dbReference type="ChEBI" id="CHEBI:18420"/>
    </cofactor>
</comment>
<dbReference type="Pfam" id="PF00953">
    <property type="entry name" value="Glycos_transf_4"/>
    <property type="match status" value="1"/>
</dbReference>
<evidence type="ECO:0000256" key="5">
    <source>
        <dbReference type="ARBA" id="ARBA00022692"/>
    </source>
</evidence>
<keyword evidence="11 12" id="KW-0961">Cell wall biogenesis/degradation</keyword>
<comment type="catalytic activity">
    <reaction evidence="12">
        <text>UDP-N-acetyl-alpha-D-muramoyl-L-alanyl-gamma-D-glutamyl-meso-2,6-diaminopimeloyl-D-alanyl-D-alanine + di-trans,octa-cis-undecaprenyl phosphate = di-trans,octa-cis-undecaprenyl diphospho-N-acetyl-alpha-D-muramoyl-L-alanyl-D-glutamyl-meso-2,6-diaminopimeloyl-D-alanyl-D-alanine + UMP</text>
        <dbReference type="Rhea" id="RHEA:28386"/>
        <dbReference type="ChEBI" id="CHEBI:57865"/>
        <dbReference type="ChEBI" id="CHEBI:60392"/>
        <dbReference type="ChEBI" id="CHEBI:61386"/>
        <dbReference type="ChEBI" id="CHEBI:61387"/>
        <dbReference type="EC" id="2.7.8.13"/>
    </reaction>
</comment>
<dbReference type="Pfam" id="PF10555">
    <property type="entry name" value="MraY_sig1"/>
    <property type="match status" value="1"/>
</dbReference>
<dbReference type="GO" id="GO:0009252">
    <property type="term" value="P:peptidoglycan biosynthetic process"/>
    <property type="evidence" value="ECO:0007669"/>
    <property type="project" value="UniProtKB-UniRule"/>
</dbReference>
<feature type="binding site" evidence="14">
    <location>
        <position position="315"/>
    </location>
    <ligand>
        <name>Mg(2+)</name>
        <dbReference type="ChEBI" id="CHEBI:18420"/>
    </ligand>
</feature>
<dbReference type="PROSITE" id="PS01347">
    <property type="entry name" value="MRAY_1"/>
    <property type="match status" value="1"/>
</dbReference>
<dbReference type="GO" id="GO:0071555">
    <property type="term" value="P:cell wall organization"/>
    <property type="evidence" value="ECO:0007669"/>
    <property type="project" value="UniProtKB-KW"/>
</dbReference>
<dbReference type="GO" id="GO:0046872">
    <property type="term" value="F:metal ion binding"/>
    <property type="evidence" value="ECO:0007669"/>
    <property type="project" value="UniProtKB-KW"/>
</dbReference>
<feature type="transmembrane region" description="Helical" evidence="12">
    <location>
        <begin position="20"/>
        <end position="42"/>
    </location>
</feature>
<evidence type="ECO:0000256" key="9">
    <source>
        <dbReference type="ARBA" id="ARBA00023136"/>
    </source>
</evidence>
<dbReference type="GO" id="GO:0008963">
    <property type="term" value="F:phospho-N-acetylmuramoyl-pentapeptide-transferase activity"/>
    <property type="evidence" value="ECO:0007669"/>
    <property type="project" value="UniProtKB-UniRule"/>
</dbReference>
<dbReference type="PROSITE" id="PS01348">
    <property type="entry name" value="MRAY_2"/>
    <property type="match status" value="1"/>
</dbReference>
<reference evidence="15" key="1">
    <citation type="submission" date="2020-10" db="EMBL/GenBank/DDBJ databases">
        <authorList>
            <person name="Gilroy R."/>
        </authorList>
    </citation>
    <scope>NUCLEOTIDE SEQUENCE</scope>
    <source>
        <strain evidence="15">B1-13419</strain>
    </source>
</reference>
<keyword evidence="12 14" id="KW-0460">Magnesium</keyword>
<comment type="caution">
    <text evidence="15">The sequence shown here is derived from an EMBL/GenBank/DDBJ whole genome shotgun (WGS) entry which is preliminary data.</text>
</comment>
<dbReference type="AlphaFoldDB" id="A0A9D9NHY2"/>
<feature type="transmembrane region" description="Helical" evidence="12">
    <location>
        <begin position="97"/>
        <end position="114"/>
    </location>
</feature>
<comment type="similarity">
    <text evidence="2 12">Belongs to the glycosyltransferase 4 family. MraY subfamily.</text>
</comment>
<dbReference type="InterPro" id="IPR018480">
    <property type="entry name" value="PNAcMuramoyl-5peptid_Trfase_CS"/>
</dbReference>
<protein>
    <recommendedName>
        <fullName evidence="12 13">Phospho-N-acetylmuramoyl-pentapeptide-transferase</fullName>
        <ecNumber evidence="12 13">2.7.8.13</ecNumber>
    </recommendedName>
    <alternativeName>
        <fullName evidence="12">UDP-MurNAc-pentapeptide phosphotransferase</fullName>
    </alternativeName>
</protein>
<evidence type="ECO:0000256" key="11">
    <source>
        <dbReference type="ARBA" id="ARBA00023316"/>
    </source>
</evidence>
<name>A0A9D9NHY2_9BACT</name>
<organism evidence="15 16">
    <name type="scientific">Candidatus Cryptobacteroides faecigallinarum</name>
    <dbReference type="NCBI Taxonomy" id="2840763"/>
    <lineage>
        <taxon>Bacteria</taxon>
        <taxon>Pseudomonadati</taxon>
        <taxon>Bacteroidota</taxon>
        <taxon>Bacteroidia</taxon>
        <taxon>Bacteroidales</taxon>
        <taxon>Candidatus Cryptobacteroides</taxon>
    </lineage>
</organism>
<evidence type="ECO:0000256" key="6">
    <source>
        <dbReference type="ARBA" id="ARBA00022960"/>
    </source>
</evidence>
<dbReference type="GO" id="GO:0051301">
    <property type="term" value="P:cell division"/>
    <property type="evidence" value="ECO:0007669"/>
    <property type="project" value="UniProtKB-KW"/>
</dbReference>
<evidence type="ECO:0000256" key="7">
    <source>
        <dbReference type="ARBA" id="ARBA00022984"/>
    </source>
</evidence>
<keyword evidence="12" id="KW-1003">Cell membrane</keyword>
<evidence type="ECO:0000256" key="1">
    <source>
        <dbReference type="ARBA" id="ARBA00004141"/>
    </source>
</evidence>
<gene>
    <name evidence="12" type="primary">mraY</name>
    <name evidence="15" type="ORF">IAB91_03215</name>
</gene>
<dbReference type="PANTHER" id="PTHR22926">
    <property type="entry name" value="PHOSPHO-N-ACETYLMURAMOYL-PENTAPEPTIDE-TRANSFERASE"/>
    <property type="match status" value="1"/>
</dbReference>
<keyword evidence="6 12" id="KW-0133">Cell shape</keyword>
<dbReference type="GO" id="GO:0005886">
    <property type="term" value="C:plasma membrane"/>
    <property type="evidence" value="ECO:0007669"/>
    <property type="project" value="UniProtKB-SubCell"/>
</dbReference>
<dbReference type="GO" id="GO:0008360">
    <property type="term" value="P:regulation of cell shape"/>
    <property type="evidence" value="ECO:0007669"/>
    <property type="project" value="UniProtKB-KW"/>
</dbReference>
<comment type="function">
    <text evidence="12">Catalyzes the initial step of the lipid cycle reactions in the biosynthesis of the cell wall peptidoglycan: transfers peptidoglycan precursor phospho-MurNAc-pentapeptide from UDP-MurNAc-pentapeptide onto the lipid carrier undecaprenyl phosphate, yielding undecaprenyl-pyrophosphoryl-MurNAc-pentapeptide, known as lipid I.</text>
</comment>
<proteinExistence type="inferred from homology"/>
<evidence type="ECO:0000256" key="12">
    <source>
        <dbReference type="HAMAP-Rule" id="MF_00038"/>
    </source>
</evidence>
<feature type="transmembrane region" description="Helical" evidence="12">
    <location>
        <begin position="247"/>
        <end position="267"/>
    </location>
</feature>
<keyword evidence="5 12" id="KW-0812">Transmembrane</keyword>
<keyword evidence="12 14" id="KW-0479">Metal-binding</keyword>
<reference evidence="15" key="2">
    <citation type="journal article" date="2021" name="PeerJ">
        <title>Extensive microbial diversity within the chicken gut microbiome revealed by metagenomics and culture.</title>
        <authorList>
            <person name="Gilroy R."/>
            <person name="Ravi A."/>
            <person name="Getino M."/>
            <person name="Pursley I."/>
            <person name="Horton D.L."/>
            <person name="Alikhan N.F."/>
            <person name="Baker D."/>
            <person name="Gharbi K."/>
            <person name="Hall N."/>
            <person name="Watson M."/>
            <person name="Adriaenssens E.M."/>
            <person name="Foster-Nyarko E."/>
            <person name="Jarju S."/>
            <person name="Secka A."/>
            <person name="Antonio M."/>
            <person name="Oren A."/>
            <person name="Chaudhuri R.R."/>
            <person name="La Ragione R."/>
            <person name="Hildebrand F."/>
            <person name="Pallen M.J."/>
        </authorList>
    </citation>
    <scope>NUCLEOTIDE SEQUENCE</scope>
    <source>
        <strain evidence="15">B1-13419</strain>
    </source>
</reference>
<dbReference type="PANTHER" id="PTHR22926:SF5">
    <property type="entry name" value="PHOSPHO-N-ACETYLMURAMOYL-PENTAPEPTIDE-TRANSFERASE HOMOLOG"/>
    <property type="match status" value="1"/>
</dbReference>
<evidence type="ECO:0000256" key="14">
    <source>
        <dbReference type="PIRSR" id="PIRSR600715-1"/>
    </source>
</evidence>
<evidence type="ECO:0000256" key="2">
    <source>
        <dbReference type="ARBA" id="ARBA00005583"/>
    </source>
</evidence>
<keyword evidence="3 12" id="KW-0132">Cell division</keyword>
<feature type="transmembrane region" description="Helical" evidence="12">
    <location>
        <begin position="74"/>
        <end position="91"/>
    </location>
</feature>
<keyword evidence="8 12" id="KW-1133">Transmembrane helix</keyword>
<comment type="subcellular location">
    <subcellularLocation>
        <location evidence="12">Cell membrane</location>
        <topology evidence="12">Multi-pass membrane protein</topology>
    </subcellularLocation>
    <subcellularLocation>
        <location evidence="1">Membrane</location>
        <topology evidence="1">Multi-pass membrane protein</topology>
    </subcellularLocation>
</comment>
<dbReference type="Proteomes" id="UP000823757">
    <property type="component" value="Unassembled WGS sequence"/>
</dbReference>
<dbReference type="EMBL" id="JADIMD010000044">
    <property type="protein sequence ID" value="MBO8474286.1"/>
    <property type="molecule type" value="Genomic_DNA"/>
</dbReference>
<dbReference type="EC" id="2.7.8.13" evidence="12 13"/>
<evidence type="ECO:0000256" key="4">
    <source>
        <dbReference type="ARBA" id="ARBA00022679"/>
    </source>
</evidence>
<keyword evidence="9 12" id="KW-0472">Membrane</keyword>
<evidence type="ECO:0000256" key="8">
    <source>
        <dbReference type="ARBA" id="ARBA00022989"/>
    </source>
</evidence>
<feature type="transmembrane region" description="Helical" evidence="12">
    <location>
        <begin position="311"/>
        <end position="332"/>
    </location>
</feature>
<dbReference type="NCBIfam" id="TIGR00445">
    <property type="entry name" value="mraY"/>
    <property type="match status" value="1"/>
</dbReference>
<accession>A0A9D9NHY2</accession>
<evidence type="ECO:0000313" key="15">
    <source>
        <dbReference type="EMBL" id="MBO8474286.1"/>
    </source>
</evidence>
<comment type="pathway">
    <text evidence="12">Cell wall biogenesis; peptidoglycan biosynthesis.</text>
</comment>
<dbReference type="CDD" id="cd06852">
    <property type="entry name" value="GT_MraY"/>
    <property type="match status" value="1"/>
</dbReference>
<feature type="transmembrane region" description="Helical" evidence="12">
    <location>
        <begin position="215"/>
        <end position="235"/>
    </location>
</feature>
<feature type="transmembrane region" description="Helical" evidence="12">
    <location>
        <begin position="135"/>
        <end position="157"/>
    </location>
</feature>
<feature type="transmembrane region" description="Helical" evidence="12">
    <location>
        <begin position="403"/>
        <end position="422"/>
    </location>
</feature>
<keyword evidence="4 12" id="KW-0808">Transferase</keyword>
<evidence type="ECO:0000256" key="13">
    <source>
        <dbReference type="NCBIfam" id="TIGR00445"/>
    </source>
</evidence>